<dbReference type="RefSeq" id="WP_062664677.1">
    <property type="nucleotide sequence ID" value="NZ_FIZX01000002.1"/>
</dbReference>
<keyword evidence="4" id="KW-1185">Reference proteome</keyword>
<dbReference type="InterPro" id="IPR037185">
    <property type="entry name" value="EmrE-like"/>
</dbReference>
<feature type="transmembrane region" description="Helical" evidence="1">
    <location>
        <begin position="125"/>
        <end position="144"/>
    </location>
</feature>
<dbReference type="PANTHER" id="PTHR22911:SF102">
    <property type="entry name" value="MEMBRANE PROTEIN"/>
    <property type="match status" value="1"/>
</dbReference>
<evidence type="ECO:0000256" key="1">
    <source>
        <dbReference type="SAM" id="Phobius"/>
    </source>
</evidence>
<name>A0A128F6K8_9GAMM</name>
<feature type="transmembrane region" description="Helical" evidence="1">
    <location>
        <begin position="150"/>
        <end position="169"/>
    </location>
</feature>
<dbReference type="GO" id="GO:0016020">
    <property type="term" value="C:membrane"/>
    <property type="evidence" value="ECO:0007669"/>
    <property type="project" value="InterPro"/>
</dbReference>
<feature type="transmembrane region" description="Helical" evidence="1">
    <location>
        <begin position="239"/>
        <end position="259"/>
    </location>
</feature>
<feature type="domain" description="EamA" evidence="2">
    <location>
        <begin position="12"/>
        <end position="139"/>
    </location>
</feature>
<dbReference type="OrthoDB" id="9814238at2"/>
<sequence length="297" mass="33239">MMQPNTIGKVEMILAMMLSSTIGVFVYESGQSALNAVFYRCLFGFMFLGFYAWVRGYLDASKVTGKEWLLMLAGGVTLVLNWCFLFTSFSFAPIGITTVAYHTQPIFVLSIAALFLRERFEAHNWLWVLVAFSGVLMIVDPFSSGWSENLLWGIGSAMLAAVLYAITTLITRRLSHIKPHLIATVHLALGTLMMATFSPVQEVPAAGDHWYWLLALGFLQTAVMYILLYGAFQKLETPMIAVLAYVYPVATVIVDYLVYGNAITPLMTLGMVAILFAGFAMNRNIRPFQWWRKAQTC</sequence>
<reference evidence="4" key="1">
    <citation type="submission" date="2016-02" db="EMBL/GenBank/DDBJ databases">
        <authorList>
            <person name="Rodrigo-Torres Lidia"/>
            <person name="Arahal R.David."/>
        </authorList>
    </citation>
    <scope>NUCLEOTIDE SEQUENCE [LARGE SCALE GENOMIC DNA]</scope>
    <source>
        <strain evidence="4">CECT 9029</strain>
    </source>
</reference>
<dbReference type="EMBL" id="FIZX01000002">
    <property type="protein sequence ID" value="CZF82437.1"/>
    <property type="molecule type" value="Genomic_DNA"/>
</dbReference>
<keyword evidence="1" id="KW-1133">Transmembrane helix</keyword>
<accession>A0A128F6K8</accession>
<keyword evidence="1" id="KW-0812">Transmembrane</keyword>
<feature type="transmembrane region" description="Helical" evidence="1">
    <location>
        <begin position="36"/>
        <end position="56"/>
    </location>
</feature>
<gene>
    <name evidence="3" type="ORF">GCE9029_03230</name>
</gene>
<protein>
    <submittedName>
        <fullName evidence="3">EamA-like transporter family protein</fullName>
    </submittedName>
</protein>
<evidence type="ECO:0000313" key="4">
    <source>
        <dbReference type="Proteomes" id="UP000071641"/>
    </source>
</evidence>
<dbReference type="InterPro" id="IPR000620">
    <property type="entry name" value="EamA_dom"/>
</dbReference>
<feature type="transmembrane region" description="Helical" evidence="1">
    <location>
        <begin position="12"/>
        <end position="30"/>
    </location>
</feature>
<dbReference type="PANTHER" id="PTHR22911">
    <property type="entry name" value="ACYL-MALONYL CONDENSING ENZYME-RELATED"/>
    <property type="match status" value="1"/>
</dbReference>
<evidence type="ECO:0000259" key="2">
    <source>
        <dbReference type="Pfam" id="PF00892"/>
    </source>
</evidence>
<feature type="transmembrane region" description="Helical" evidence="1">
    <location>
        <begin position="210"/>
        <end position="232"/>
    </location>
</feature>
<feature type="transmembrane region" description="Helical" evidence="1">
    <location>
        <begin position="98"/>
        <end position="116"/>
    </location>
</feature>
<keyword evidence="1" id="KW-0472">Membrane</keyword>
<feature type="domain" description="EamA" evidence="2">
    <location>
        <begin position="152"/>
        <end position="278"/>
    </location>
</feature>
<feature type="transmembrane region" description="Helical" evidence="1">
    <location>
        <begin position="68"/>
        <end position="92"/>
    </location>
</feature>
<feature type="transmembrane region" description="Helical" evidence="1">
    <location>
        <begin position="181"/>
        <end position="198"/>
    </location>
</feature>
<dbReference type="Proteomes" id="UP000071641">
    <property type="component" value="Unassembled WGS sequence"/>
</dbReference>
<dbReference type="STRING" id="1796497.GCE9029_03230"/>
<proteinExistence type="predicted"/>
<dbReference type="AlphaFoldDB" id="A0A128F6K8"/>
<feature type="transmembrane region" description="Helical" evidence="1">
    <location>
        <begin position="265"/>
        <end position="282"/>
    </location>
</feature>
<dbReference type="Pfam" id="PF00892">
    <property type="entry name" value="EamA"/>
    <property type="match status" value="2"/>
</dbReference>
<evidence type="ECO:0000313" key="3">
    <source>
        <dbReference type="EMBL" id="CZF82437.1"/>
    </source>
</evidence>
<dbReference type="SUPFAM" id="SSF103481">
    <property type="entry name" value="Multidrug resistance efflux transporter EmrE"/>
    <property type="match status" value="2"/>
</dbReference>
<organism evidence="3 4">
    <name type="scientific">Grimontia celer</name>
    <dbReference type="NCBI Taxonomy" id="1796497"/>
    <lineage>
        <taxon>Bacteria</taxon>
        <taxon>Pseudomonadati</taxon>
        <taxon>Pseudomonadota</taxon>
        <taxon>Gammaproteobacteria</taxon>
        <taxon>Vibrionales</taxon>
        <taxon>Vibrionaceae</taxon>
        <taxon>Grimontia</taxon>
    </lineage>
</organism>